<dbReference type="PANTHER" id="PTHR14084">
    <property type="entry name" value="KYNURENINASE"/>
    <property type="match status" value="1"/>
</dbReference>
<dbReference type="GO" id="GO:0005737">
    <property type="term" value="C:cytoplasm"/>
    <property type="evidence" value="ECO:0007669"/>
    <property type="project" value="InterPro"/>
</dbReference>
<dbReference type="InterPro" id="IPR015424">
    <property type="entry name" value="PyrdxlP-dep_Trfase"/>
</dbReference>
<dbReference type="GO" id="GO:0009435">
    <property type="term" value="P:NAD+ biosynthetic process"/>
    <property type="evidence" value="ECO:0007669"/>
    <property type="project" value="InterPro"/>
</dbReference>
<keyword evidence="2" id="KW-0378">Hydrolase</keyword>
<name>X0SYJ8_9ZZZZ</name>
<dbReference type="NCBIfam" id="TIGR01814">
    <property type="entry name" value="kynureninase"/>
    <property type="match status" value="1"/>
</dbReference>
<dbReference type="GO" id="GO:0043420">
    <property type="term" value="P:anthranilate metabolic process"/>
    <property type="evidence" value="ECO:0007669"/>
    <property type="project" value="TreeGrafter"/>
</dbReference>
<dbReference type="EMBL" id="BARS01000627">
    <property type="protein sequence ID" value="GAF80221.1"/>
    <property type="molecule type" value="Genomic_DNA"/>
</dbReference>
<dbReference type="GO" id="GO:0030170">
    <property type="term" value="F:pyridoxal phosphate binding"/>
    <property type="evidence" value="ECO:0007669"/>
    <property type="project" value="InterPro"/>
</dbReference>
<dbReference type="Pfam" id="PF22580">
    <property type="entry name" value="KYNU_C"/>
    <property type="match status" value="1"/>
</dbReference>
<evidence type="ECO:0000256" key="1">
    <source>
        <dbReference type="ARBA" id="ARBA00022642"/>
    </source>
</evidence>
<gene>
    <name evidence="4" type="ORF">S01H1_01446</name>
</gene>
<protein>
    <submittedName>
        <fullName evidence="4">Uncharacterized protein</fullName>
    </submittedName>
</protein>
<keyword evidence="3" id="KW-0663">Pyridoxal phosphate</keyword>
<dbReference type="HAMAP" id="MF_01970">
    <property type="entry name" value="Kynureninase"/>
    <property type="match status" value="1"/>
</dbReference>
<evidence type="ECO:0000256" key="2">
    <source>
        <dbReference type="ARBA" id="ARBA00022801"/>
    </source>
</evidence>
<proteinExistence type="inferred from homology"/>
<sequence>FYHIPGKIYMDGNSLGLLSTDAEDALLKILDEWKTLGIGGWSGGENPWITYAERLGAMESGIVGAEPEEVVVCGGTTVNLHALVATFYQPEGKRKKILADELNFPSDIYALAAQIRLRGGDPDEDLILVKSRDGRIVEEEDIVDAMSDEVALVLLPSVYYRSGQLLDMGSLTSEARKRGIPIGFDCSHSVGVVPHRFDDWGVDFAFWCNYKYMNGGPGATGSIYVNRRHFGTMPGLTGWFGNDRSTMFDMDLRFDPAGDASAWQIGTTTMLSTAPLEGAIRMINEAGIGNIREKSLKITGYLMHLIDETLSDPPYSFSIGTPREPERRGGHVGVEHGDAWRVNEALKARGVIPDFRPPNVIRLAPIPLYVSYRDVWEVSRHLKAVIDKGEHEKFSKKRSVVT</sequence>
<comment type="caution">
    <text evidence="4">The sequence shown here is derived from an EMBL/GenBank/DDBJ whole genome shotgun (WGS) entry which is preliminary data.</text>
</comment>
<keyword evidence="1" id="KW-0662">Pyridine nucleotide biosynthesis</keyword>
<dbReference type="InterPro" id="IPR010111">
    <property type="entry name" value="Kynureninase"/>
</dbReference>
<dbReference type="Gene3D" id="3.40.640.10">
    <property type="entry name" value="Type I PLP-dependent aspartate aminotransferase-like (Major domain)"/>
    <property type="match status" value="1"/>
</dbReference>
<dbReference type="AlphaFoldDB" id="X0SYJ8"/>
<dbReference type="PANTHER" id="PTHR14084:SF0">
    <property type="entry name" value="KYNURENINASE"/>
    <property type="match status" value="1"/>
</dbReference>
<dbReference type="PIRSF" id="PIRSF038800">
    <property type="entry name" value="KYNU"/>
    <property type="match status" value="1"/>
</dbReference>
<dbReference type="Gene3D" id="3.90.1150.10">
    <property type="entry name" value="Aspartate Aminotransferase, domain 1"/>
    <property type="match status" value="1"/>
</dbReference>
<evidence type="ECO:0000313" key="4">
    <source>
        <dbReference type="EMBL" id="GAF80221.1"/>
    </source>
</evidence>
<dbReference type="GO" id="GO:0030429">
    <property type="term" value="F:kynureninase activity"/>
    <property type="evidence" value="ECO:0007669"/>
    <property type="project" value="InterPro"/>
</dbReference>
<dbReference type="GO" id="GO:0019441">
    <property type="term" value="P:L-tryptophan catabolic process to kynurenine"/>
    <property type="evidence" value="ECO:0007669"/>
    <property type="project" value="TreeGrafter"/>
</dbReference>
<accession>X0SYJ8</accession>
<dbReference type="InterPro" id="IPR015422">
    <property type="entry name" value="PyrdxlP-dep_Trfase_small"/>
</dbReference>
<evidence type="ECO:0000256" key="3">
    <source>
        <dbReference type="ARBA" id="ARBA00022898"/>
    </source>
</evidence>
<feature type="non-terminal residue" evidence="4">
    <location>
        <position position="1"/>
    </location>
</feature>
<dbReference type="InterPro" id="IPR015421">
    <property type="entry name" value="PyrdxlP-dep_Trfase_major"/>
</dbReference>
<organism evidence="4">
    <name type="scientific">marine sediment metagenome</name>
    <dbReference type="NCBI Taxonomy" id="412755"/>
    <lineage>
        <taxon>unclassified sequences</taxon>
        <taxon>metagenomes</taxon>
        <taxon>ecological metagenomes</taxon>
    </lineage>
</organism>
<dbReference type="SUPFAM" id="SSF53383">
    <property type="entry name" value="PLP-dependent transferases"/>
    <property type="match status" value="1"/>
</dbReference>
<reference evidence="4" key="1">
    <citation type="journal article" date="2014" name="Front. Microbiol.">
        <title>High frequency of phylogenetically diverse reductive dehalogenase-homologous genes in deep subseafloor sedimentary metagenomes.</title>
        <authorList>
            <person name="Kawai M."/>
            <person name="Futagami T."/>
            <person name="Toyoda A."/>
            <person name="Takaki Y."/>
            <person name="Nishi S."/>
            <person name="Hori S."/>
            <person name="Arai W."/>
            <person name="Tsubouchi T."/>
            <person name="Morono Y."/>
            <person name="Uchiyama I."/>
            <person name="Ito T."/>
            <person name="Fujiyama A."/>
            <person name="Inagaki F."/>
            <person name="Takami H."/>
        </authorList>
    </citation>
    <scope>NUCLEOTIDE SEQUENCE</scope>
    <source>
        <strain evidence="4">Expedition CK06-06</strain>
    </source>
</reference>